<dbReference type="AlphaFoldDB" id="A0A914QL79"/>
<organism evidence="2 3">
    <name type="scientific">Panagrolaimus davidi</name>
    <dbReference type="NCBI Taxonomy" id="227884"/>
    <lineage>
        <taxon>Eukaryota</taxon>
        <taxon>Metazoa</taxon>
        <taxon>Ecdysozoa</taxon>
        <taxon>Nematoda</taxon>
        <taxon>Chromadorea</taxon>
        <taxon>Rhabditida</taxon>
        <taxon>Tylenchina</taxon>
        <taxon>Panagrolaimomorpha</taxon>
        <taxon>Panagrolaimoidea</taxon>
        <taxon>Panagrolaimidae</taxon>
        <taxon>Panagrolaimus</taxon>
    </lineage>
</organism>
<protein>
    <submittedName>
        <fullName evidence="3">Uncharacterized protein</fullName>
    </submittedName>
</protein>
<dbReference type="Proteomes" id="UP000887578">
    <property type="component" value="Unplaced"/>
</dbReference>
<feature type="region of interest" description="Disordered" evidence="1">
    <location>
        <begin position="270"/>
        <end position="294"/>
    </location>
</feature>
<reference evidence="3" key="1">
    <citation type="submission" date="2022-11" db="UniProtKB">
        <authorList>
            <consortium name="WormBaseParasite"/>
        </authorList>
    </citation>
    <scope>IDENTIFICATION</scope>
</reference>
<dbReference type="InterPro" id="IPR032801">
    <property type="entry name" value="PXL2A/B/C"/>
</dbReference>
<dbReference type="Pfam" id="PF13911">
    <property type="entry name" value="AhpC-TSA_2"/>
    <property type="match status" value="1"/>
</dbReference>
<sequence length="323" mass="35521">MIVADSSAVSFMANSIQSRIVSNELCTNLTKLYAAFNVRKSADLEEKFKGLMDTDLRESVESLHAVWAEWEQFLNDLDIEIERVCGPVQGGLDPIPLKTTRNRQVQSGTLLAYVKSCAYDLLFIQVVTSFATQEASELVLKSYEKLKNFQELNCDILLLTKGSSSGGHGFLKLVGVPFRTLLDEEESLSRILQHRQSAVSLAGEKAIRLFTEIILNDETLEIHGDTDDHGLGALGGCILVDKVGNILYSYTCTDNNSWPDVEILLEQVKINSTGNPPSRNPTPPASKKGDTKNVADSTVFSDATTKDENLNVAVTKKKCCTIL</sequence>
<dbReference type="WBParaSite" id="PDA_v2.g4400.t1">
    <property type="protein sequence ID" value="PDA_v2.g4400.t1"/>
    <property type="gene ID" value="PDA_v2.g4400"/>
</dbReference>
<evidence type="ECO:0000313" key="3">
    <source>
        <dbReference type="WBParaSite" id="PDA_v2.g4400.t1"/>
    </source>
</evidence>
<evidence type="ECO:0000313" key="2">
    <source>
        <dbReference type="Proteomes" id="UP000887578"/>
    </source>
</evidence>
<evidence type="ECO:0000256" key="1">
    <source>
        <dbReference type="SAM" id="MobiDB-lite"/>
    </source>
</evidence>
<name>A0A914QL79_9BILA</name>
<accession>A0A914QL79</accession>
<proteinExistence type="predicted"/>
<keyword evidence="2" id="KW-1185">Reference proteome</keyword>